<dbReference type="AlphaFoldDB" id="A0A427Z7Q6"/>
<keyword evidence="1" id="KW-0472">Membrane</keyword>
<evidence type="ECO:0000256" key="1">
    <source>
        <dbReference type="SAM" id="Phobius"/>
    </source>
</evidence>
<keyword evidence="1" id="KW-1133">Transmembrane helix</keyword>
<keyword evidence="1" id="KW-0812">Transmembrane</keyword>
<feature type="transmembrane region" description="Helical" evidence="1">
    <location>
        <begin position="12"/>
        <end position="37"/>
    </location>
</feature>
<evidence type="ECO:0000313" key="3">
    <source>
        <dbReference type="Proteomes" id="UP000269317"/>
    </source>
</evidence>
<dbReference type="EMBL" id="RJML01000005">
    <property type="protein sequence ID" value="RSI10150.1"/>
    <property type="molecule type" value="Genomic_DNA"/>
</dbReference>
<dbReference type="Proteomes" id="UP000269317">
    <property type="component" value="Unassembled WGS sequence"/>
</dbReference>
<reference evidence="2 3" key="1">
    <citation type="submission" date="2018-11" db="EMBL/GenBank/DDBJ databases">
        <title>Species Designations Belie Phenotypic and Genotypic Heterogeneity in Oral Streptococci.</title>
        <authorList>
            <person name="Velsko I."/>
        </authorList>
    </citation>
    <scope>NUCLEOTIDE SEQUENCE [LARGE SCALE GENOMIC DNA]</scope>
    <source>
        <strain evidence="2 3">KLC03</strain>
    </source>
</reference>
<sequence length="196" mass="23789">MQERIIKRSSKKILFWAILNSLFSIFLSYFFVCFIVLENRLTYFYSYILLVLLLILYLILFASWSLLFADKEFVRLTVNGFYYKPSLVADREFFSWKDVSEINFRIIRNRFTTSYRIEINFNDVEGLCKTSAIVRKNKKRVFKNQVDLIIPLIFLEETFLERIYDSMKYYEREWRIESNHKPLVKKKKLLVQESKG</sequence>
<proteinExistence type="predicted"/>
<evidence type="ECO:0000313" key="2">
    <source>
        <dbReference type="EMBL" id="RSI10150.1"/>
    </source>
</evidence>
<name>A0A427Z7Q6_STRSA</name>
<gene>
    <name evidence="2" type="ORF">D8887_06860</name>
</gene>
<feature type="transmembrane region" description="Helical" evidence="1">
    <location>
        <begin position="43"/>
        <end position="67"/>
    </location>
</feature>
<protein>
    <submittedName>
        <fullName evidence="2">Uncharacterized protein</fullName>
    </submittedName>
</protein>
<organism evidence="2 3">
    <name type="scientific">Streptococcus sanguinis</name>
    <dbReference type="NCBI Taxonomy" id="1305"/>
    <lineage>
        <taxon>Bacteria</taxon>
        <taxon>Bacillati</taxon>
        <taxon>Bacillota</taxon>
        <taxon>Bacilli</taxon>
        <taxon>Lactobacillales</taxon>
        <taxon>Streptococcaceae</taxon>
        <taxon>Streptococcus</taxon>
    </lineage>
</organism>
<comment type="caution">
    <text evidence="2">The sequence shown here is derived from an EMBL/GenBank/DDBJ whole genome shotgun (WGS) entry which is preliminary data.</text>
</comment>
<accession>A0A427Z7Q6</accession>